<organism evidence="1 2">
    <name type="scientific">Panagrolaimus sp. ES5</name>
    <dbReference type="NCBI Taxonomy" id="591445"/>
    <lineage>
        <taxon>Eukaryota</taxon>
        <taxon>Metazoa</taxon>
        <taxon>Ecdysozoa</taxon>
        <taxon>Nematoda</taxon>
        <taxon>Chromadorea</taxon>
        <taxon>Rhabditida</taxon>
        <taxon>Tylenchina</taxon>
        <taxon>Panagrolaimomorpha</taxon>
        <taxon>Panagrolaimoidea</taxon>
        <taxon>Panagrolaimidae</taxon>
        <taxon>Panagrolaimus</taxon>
    </lineage>
</organism>
<evidence type="ECO:0000313" key="1">
    <source>
        <dbReference type="Proteomes" id="UP000887579"/>
    </source>
</evidence>
<protein>
    <submittedName>
        <fullName evidence="2">DUF4140 domain-containing protein</fullName>
    </submittedName>
</protein>
<accession>A0AC34GMP9</accession>
<dbReference type="WBParaSite" id="ES5_v2.g30860.t1">
    <property type="protein sequence ID" value="ES5_v2.g30860.t1"/>
    <property type="gene ID" value="ES5_v2.g30860"/>
</dbReference>
<sequence>MVTQRSTHILKASEVPITSVTVFNSDNSKSTRAEVTRIFKVSLKPGINEIELENDAKTIVPNSISVI</sequence>
<proteinExistence type="predicted"/>
<dbReference type="Proteomes" id="UP000887579">
    <property type="component" value="Unplaced"/>
</dbReference>
<reference evidence="2" key="1">
    <citation type="submission" date="2022-11" db="UniProtKB">
        <authorList>
            <consortium name="WormBaseParasite"/>
        </authorList>
    </citation>
    <scope>IDENTIFICATION</scope>
</reference>
<name>A0AC34GMP9_9BILA</name>
<evidence type="ECO:0000313" key="2">
    <source>
        <dbReference type="WBParaSite" id="ES5_v2.g30860.t1"/>
    </source>
</evidence>